<dbReference type="Ensembl" id="ENSDLAT00005046989.2">
    <property type="protein sequence ID" value="ENSDLAP00005044013.2"/>
    <property type="gene ID" value="ENSDLAG00005019201.2"/>
</dbReference>
<dbReference type="GO" id="GO:0001664">
    <property type="term" value="F:G protein-coupled receptor binding"/>
    <property type="evidence" value="ECO:0007669"/>
    <property type="project" value="TreeGrafter"/>
</dbReference>
<dbReference type="InterPro" id="IPR011022">
    <property type="entry name" value="Arrestin_C-like"/>
</dbReference>
<dbReference type="Pfam" id="PF02752">
    <property type="entry name" value="Arrestin_C"/>
    <property type="match status" value="1"/>
</dbReference>
<dbReference type="PROSITE" id="PS00295">
    <property type="entry name" value="ARRESTINS"/>
    <property type="match status" value="1"/>
</dbReference>
<sequence length="420" mass="47294">AKSKIYLMLSVLLLQVGVYMGKRDFVDRVDSVDPVDGVVIIDPEALQGRKAFVTLSCIFRYGRDDMDVMGISFRRELYMSTRQVYPPLQDRDKGVHTRMQAKLLRKLGDNAYPFFFEFPDNLPCSVALQPSTSDVGKQCAVEFEIKVFSAESQDAKIRKRSTVKLMLRKVQYAPEGEGVAPSVETTRDFVMSDKPLHVKASLDKEIYYHGETLKVHVIVTNNSSKNIKNIIISVDQVANVVLYSNDSYVKCVAIEEPGDSVAPGATLQKVYKLLPVLANNRERRGIALDGKLKHEDTNLASSSIVKEGVLKEVMGIMVSYRVMVKLIVGGEVGLEVPFKLMHPKPDAGKRLHLMNNIIYSTITTLRIHLSINNRWKRVKLNLNLLVFPVFFIAANSEGEVRWFSKQKVNKMILRGSISPE</sequence>
<feature type="signal peptide" evidence="5">
    <location>
        <begin position="1"/>
        <end position="21"/>
    </location>
</feature>
<dbReference type="FunFam" id="2.60.40.840:FF:000002">
    <property type="entry name" value="Arrestin 3"/>
    <property type="match status" value="1"/>
</dbReference>
<dbReference type="InterPro" id="IPR017864">
    <property type="entry name" value="Arrestin_CS"/>
</dbReference>
<dbReference type="PRINTS" id="PR00309">
    <property type="entry name" value="ARRESTIN"/>
</dbReference>
<accession>A0A8C4HLJ9</accession>
<dbReference type="GeneTree" id="ENSGT00950000182887"/>
<keyword evidence="5" id="KW-0732">Signal</keyword>
<reference evidence="7" key="1">
    <citation type="submission" date="2025-08" db="UniProtKB">
        <authorList>
            <consortium name="Ensembl"/>
        </authorList>
    </citation>
    <scope>IDENTIFICATION</scope>
</reference>
<dbReference type="SUPFAM" id="SSF81296">
    <property type="entry name" value="E set domains"/>
    <property type="match status" value="2"/>
</dbReference>
<dbReference type="Pfam" id="PF00339">
    <property type="entry name" value="Arrestin_N"/>
    <property type="match status" value="1"/>
</dbReference>
<evidence type="ECO:0000313" key="7">
    <source>
        <dbReference type="Ensembl" id="ENSDLAP00005044013.2"/>
    </source>
</evidence>
<dbReference type="InterPro" id="IPR014753">
    <property type="entry name" value="Arrestin_N"/>
</dbReference>
<dbReference type="GO" id="GO:0007165">
    <property type="term" value="P:signal transduction"/>
    <property type="evidence" value="ECO:0007669"/>
    <property type="project" value="InterPro"/>
</dbReference>
<keyword evidence="8" id="KW-1185">Reference proteome</keyword>
<evidence type="ECO:0000256" key="3">
    <source>
        <dbReference type="ARBA" id="ARBA00041305"/>
    </source>
</evidence>
<dbReference type="GO" id="GO:0001750">
    <property type="term" value="C:photoreceptor outer segment"/>
    <property type="evidence" value="ECO:0007669"/>
    <property type="project" value="TreeGrafter"/>
</dbReference>
<dbReference type="GO" id="GO:0001917">
    <property type="term" value="C:photoreceptor inner segment"/>
    <property type="evidence" value="ECO:0007669"/>
    <property type="project" value="TreeGrafter"/>
</dbReference>
<dbReference type="FunFam" id="2.60.40.640:FF:000011">
    <property type="entry name" value="S-arrestin isoform X2"/>
    <property type="match status" value="1"/>
</dbReference>
<evidence type="ECO:0000259" key="6">
    <source>
        <dbReference type="SMART" id="SM01017"/>
    </source>
</evidence>
<feature type="chain" id="PRO_5035942889" description="S-arrestin" evidence="5">
    <location>
        <begin position="22"/>
        <end position="420"/>
    </location>
</feature>
<dbReference type="InterPro" id="IPR014752">
    <property type="entry name" value="Arrestin-like_C"/>
</dbReference>
<dbReference type="PANTHER" id="PTHR11792">
    <property type="entry name" value="ARRESTIN"/>
    <property type="match status" value="1"/>
</dbReference>
<evidence type="ECO:0000256" key="4">
    <source>
        <dbReference type="ARBA" id="ARBA00042071"/>
    </source>
</evidence>
<name>A0A8C4HLJ9_DICLA</name>
<evidence type="ECO:0000256" key="2">
    <source>
        <dbReference type="ARBA" id="ARBA00040206"/>
    </source>
</evidence>
<reference evidence="7" key="2">
    <citation type="submission" date="2025-09" db="UniProtKB">
        <authorList>
            <consortium name="Ensembl"/>
        </authorList>
    </citation>
    <scope>IDENTIFICATION</scope>
</reference>
<dbReference type="InterPro" id="IPR014756">
    <property type="entry name" value="Ig_E-set"/>
</dbReference>
<organism evidence="7 8">
    <name type="scientific">Dicentrarchus labrax</name>
    <name type="common">European seabass</name>
    <name type="synonym">Morone labrax</name>
    <dbReference type="NCBI Taxonomy" id="13489"/>
    <lineage>
        <taxon>Eukaryota</taxon>
        <taxon>Metazoa</taxon>
        <taxon>Chordata</taxon>
        <taxon>Craniata</taxon>
        <taxon>Vertebrata</taxon>
        <taxon>Euteleostomi</taxon>
        <taxon>Actinopterygii</taxon>
        <taxon>Neopterygii</taxon>
        <taxon>Teleostei</taxon>
        <taxon>Neoteleostei</taxon>
        <taxon>Acanthomorphata</taxon>
        <taxon>Eupercaria</taxon>
        <taxon>Moronidae</taxon>
        <taxon>Dicentrarchus</taxon>
    </lineage>
</organism>
<evidence type="ECO:0000256" key="5">
    <source>
        <dbReference type="SAM" id="SignalP"/>
    </source>
</evidence>
<dbReference type="Proteomes" id="UP000694389">
    <property type="component" value="Unassembled WGS sequence"/>
</dbReference>
<evidence type="ECO:0000313" key="8">
    <source>
        <dbReference type="Proteomes" id="UP000694389"/>
    </source>
</evidence>
<dbReference type="GO" id="GO:0007399">
    <property type="term" value="P:nervous system development"/>
    <property type="evidence" value="ECO:0007669"/>
    <property type="project" value="UniProtKB-ARBA"/>
</dbReference>
<dbReference type="Gene3D" id="2.60.40.640">
    <property type="match status" value="1"/>
</dbReference>
<protein>
    <recommendedName>
        <fullName evidence="2">S-arrestin</fullName>
    </recommendedName>
    <alternativeName>
        <fullName evidence="4">Retinal S-antigen</fullName>
    </alternativeName>
    <alternativeName>
        <fullName evidence="3">Rod photoreceptor arrestin</fullName>
    </alternativeName>
</protein>
<proteinExistence type="inferred from homology"/>
<comment type="similarity">
    <text evidence="1">Belongs to the arrestin family.</text>
</comment>
<dbReference type="Gene3D" id="2.60.40.840">
    <property type="match status" value="1"/>
</dbReference>
<evidence type="ECO:0000256" key="1">
    <source>
        <dbReference type="ARBA" id="ARBA00005298"/>
    </source>
</evidence>
<dbReference type="GO" id="GO:0002031">
    <property type="term" value="P:G protein-coupled receptor internalization"/>
    <property type="evidence" value="ECO:0007669"/>
    <property type="project" value="TreeGrafter"/>
</dbReference>
<dbReference type="AlphaFoldDB" id="A0A8C4HLJ9"/>
<dbReference type="PANTHER" id="PTHR11792:SF15">
    <property type="entry name" value="S-ARRESTIN"/>
    <property type="match status" value="1"/>
</dbReference>
<feature type="domain" description="Arrestin C-terminal-like" evidence="6">
    <location>
        <begin position="192"/>
        <end position="345"/>
    </location>
</feature>
<dbReference type="InterPro" id="IPR011021">
    <property type="entry name" value="Arrestin-like_N"/>
</dbReference>
<dbReference type="InterPro" id="IPR000698">
    <property type="entry name" value="Arrestin"/>
</dbReference>
<dbReference type="SMART" id="SM01017">
    <property type="entry name" value="Arrestin_C"/>
    <property type="match status" value="1"/>
</dbReference>